<sequence length="301" mass="35014">MMKVSIVIPVYNQERIVSDSLLSALSQDYPDKEIIVVDDCSIDYTYDKCSKYPVKLFRNEKNFGLAGNLNECIKKSQGEYIIILCGDDVFCNPFVISDMVKIFDKDPRIGVINRYYYQYLDGYKGAVMTIRGDIFTSSCQPSGIGFRRIALQGEFENKIFVEIPLMVKKIRLRWFSYMIKYDTIAARLHPGIKGNAATNPGYYKTYPQQSPTLNWYEVLGEPIGMYMGFIQIKNRAEWMLISEIKETIKLNPKCLFNLGFWFCTLTALLVPGWILRKLSNFYRHRVTRYFCHIIERPNDLS</sequence>
<dbReference type="InterPro" id="IPR029044">
    <property type="entry name" value="Nucleotide-diphossugar_trans"/>
</dbReference>
<feature type="domain" description="Glycosyltransferase 2-like" evidence="2">
    <location>
        <begin position="5"/>
        <end position="123"/>
    </location>
</feature>
<dbReference type="CDD" id="cd00761">
    <property type="entry name" value="Glyco_tranf_GTA_type"/>
    <property type="match status" value="1"/>
</dbReference>
<evidence type="ECO:0000256" key="1">
    <source>
        <dbReference type="SAM" id="Phobius"/>
    </source>
</evidence>
<gene>
    <name evidence="3" type="ORF">MM415B01067_0011</name>
</gene>
<protein>
    <submittedName>
        <fullName evidence="3">Putative glycosyltransferase</fullName>
    </submittedName>
</protein>
<keyword evidence="1" id="KW-0812">Transmembrane</keyword>
<keyword evidence="1" id="KW-1133">Transmembrane helix</keyword>
<reference evidence="3" key="1">
    <citation type="submission" date="2020-03" db="EMBL/GenBank/DDBJ databases">
        <title>The deep terrestrial virosphere.</title>
        <authorList>
            <person name="Holmfeldt K."/>
            <person name="Nilsson E."/>
            <person name="Simone D."/>
            <person name="Lopez-Fernandez M."/>
            <person name="Wu X."/>
            <person name="de Brujin I."/>
            <person name="Lundin D."/>
            <person name="Andersson A."/>
            <person name="Bertilsson S."/>
            <person name="Dopson M."/>
        </authorList>
    </citation>
    <scope>NUCLEOTIDE SEQUENCE</scope>
    <source>
        <strain evidence="3">MM415B01067</strain>
    </source>
</reference>
<dbReference type="InterPro" id="IPR001173">
    <property type="entry name" value="Glyco_trans_2-like"/>
</dbReference>
<name>A0A6M3IT23_9ZZZZ</name>
<dbReference type="EMBL" id="MT141418">
    <property type="protein sequence ID" value="QJA60710.1"/>
    <property type="molecule type" value="Genomic_DNA"/>
</dbReference>
<feature type="transmembrane region" description="Helical" evidence="1">
    <location>
        <begin position="255"/>
        <end position="275"/>
    </location>
</feature>
<dbReference type="Pfam" id="PF00535">
    <property type="entry name" value="Glycos_transf_2"/>
    <property type="match status" value="1"/>
</dbReference>
<evidence type="ECO:0000259" key="2">
    <source>
        <dbReference type="Pfam" id="PF00535"/>
    </source>
</evidence>
<keyword evidence="3" id="KW-0808">Transferase</keyword>
<dbReference type="SUPFAM" id="SSF53448">
    <property type="entry name" value="Nucleotide-diphospho-sugar transferases"/>
    <property type="match status" value="1"/>
</dbReference>
<organism evidence="3">
    <name type="scientific">viral metagenome</name>
    <dbReference type="NCBI Taxonomy" id="1070528"/>
    <lineage>
        <taxon>unclassified sequences</taxon>
        <taxon>metagenomes</taxon>
        <taxon>organismal metagenomes</taxon>
    </lineage>
</organism>
<dbReference type="PANTHER" id="PTHR22916">
    <property type="entry name" value="GLYCOSYLTRANSFERASE"/>
    <property type="match status" value="1"/>
</dbReference>
<dbReference type="AlphaFoldDB" id="A0A6M3IT23"/>
<proteinExistence type="predicted"/>
<keyword evidence="1" id="KW-0472">Membrane</keyword>
<accession>A0A6M3IT23</accession>
<dbReference type="Gene3D" id="3.90.550.10">
    <property type="entry name" value="Spore Coat Polysaccharide Biosynthesis Protein SpsA, Chain A"/>
    <property type="match status" value="1"/>
</dbReference>
<dbReference type="GO" id="GO:0016740">
    <property type="term" value="F:transferase activity"/>
    <property type="evidence" value="ECO:0007669"/>
    <property type="project" value="UniProtKB-KW"/>
</dbReference>
<evidence type="ECO:0000313" key="3">
    <source>
        <dbReference type="EMBL" id="QJA60710.1"/>
    </source>
</evidence>